<organism evidence="1">
    <name type="scientific">Anguilla anguilla</name>
    <name type="common">European freshwater eel</name>
    <name type="synonym">Muraena anguilla</name>
    <dbReference type="NCBI Taxonomy" id="7936"/>
    <lineage>
        <taxon>Eukaryota</taxon>
        <taxon>Metazoa</taxon>
        <taxon>Chordata</taxon>
        <taxon>Craniata</taxon>
        <taxon>Vertebrata</taxon>
        <taxon>Euteleostomi</taxon>
        <taxon>Actinopterygii</taxon>
        <taxon>Neopterygii</taxon>
        <taxon>Teleostei</taxon>
        <taxon>Anguilliformes</taxon>
        <taxon>Anguillidae</taxon>
        <taxon>Anguilla</taxon>
    </lineage>
</organism>
<dbReference type="AlphaFoldDB" id="A0A0E9S827"/>
<sequence>MAMSYELLCHQWMSGTCLVPWMATQRPVSHCSQKQASSLKHLCTQVFTFFLFY</sequence>
<name>A0A0E9S827_ANGAN</name>
<accession>A0A0E9S827</accession>
<proteinExistence type="predicted"/>
<protein>
    <submittedName>
        <fullName evidence="1">Uncharacterized protein</fullName>
    </submittedName>
</protein>
<dbReference type="EMBL" id="GBXM01071220">
    <property type="protein sequence ID" value="JAH37357.1"/>
    <property type="molecule type" value="Transcribed_RNA"/>
</dbReference>
<reference evidence="1" key="2">
    <citation type="journal article" date="2015" name="Fish Shellfish Immunol.">
        <title>Early steps in the European eel (Anguilla anguilla)-Vibrio vulnificus interaction in the gills: Role of the RtxA13 toxin.</title>
        <authorList>
            <person name="Callol A."/>
            <person name="Pajuelo D."/>
            <person name="Ebbesson L."/>
            <person name="Teles M."/>
            <person name="MacKenzie S."/>
            <person name="Amaro C."/>
        </authorList>
    </citation>
    <scope>NUCLEOTIDE SEQUENCE</scope>
</reference>
<evidence type="ECO:0000313" key="1">
    <source>
        <dbReference type="EMBL" id="JAH37357.1"/>
    </source>
</evidence>
<reference evidence="1" key="1">
    <citation type="submission" date="2014-11" db="EMBL/GenBank/DDBJ databases">
        <authorList>
            <person name="Amaro Gonzalez C."/>
        </authorList>
    </citation>
    <scope>NUCLEOTIDE SEQUENCE</scope>
</reference>